<protein>
    <submittedName>
        <fullName evidence="2">Os02g0614000 protein</fullName>
    </submittedName>
</protein>
<keyword evidence="3" id="KW-1185">Reference proteome</keyword>
<evidence type="ECO:0000313" key="2">
    <source>
        <dbReference type="EMBL" id="BAS79745.1"/>
    </source>
</evidence>
<reference evidence="2 3" key="3">
    <citation type="journal article" date="2013" name="Rice">
        <title>Improvement of the Oryza sativa Nipponbare reference genome using next generation sequence and optical map data.</title>
        <authorList>
            <person name="Kawahara Y."/>
            <person name="de la Bastide M."/>
            <person name="Hamilton J.P."/>
            <person name="Kanamori H."/>
            <person name="McCombie W.R."/>
            <person name="Ouyang S."/>
            <person name="Schwartz D.C."/>
            <person name="Tanaka T."/>
            <person name="Wu J."/>
            <person name="Zhou S."/>
            <person name="Childs K.L."/>
            <person name="Davidson R.M."/>
            <person name="Lin H."/>
            <person name="Quesada-Ocampo L."/>
            <person name="Vaillancourt B."/>
            <person name="Sakai H."/>
            <person name="Lee S.S."/>
            <person name="Kim J."/>
            <person name="Numa H."/>
            <person name="Itoh T."/>
            <person name="Buell C.R."/>
            <person name="Matsumoto T."/>
        </authorList>
    </citation>
    <scope>NUCLEOTIDE SEQUENCE [LARGE SCALE GENOMIC DNA]</scope>
    <source>
        <strain evidence="3">cv. Nipponbare</strain>
    </source>
</reference>
<organism evidence="2 3">
    <name type="scientific">Oryza sativa subsp. japonica</name>
    <name type="common">Rice</name>
    <dbReference type="NCBI Taxonomy" id="39947"/>
    <lineage>
        <taxon>Eukaryota</taxon>
        <taxon>Viridiplantae</taxon>
        <taxon>Streptophyta</taxon>
        <taxon>Embryophyta</taxon>
        <taxon>Tracheophyta</taxon>
        <taxon>Spermatophyta</taxon>
        <taxon>Magnoliopsida</taxon>
        <taxon>Liliopsida</taxon>
        <taxon>Poales</taxon>
        <taxon>Poaceae</taxon>
        <taxon>BOP clade</taxon>
        <taxon>Oryzoideae</taxon>
        <taxon>Oryzeae</taxon>
        <taxon>Oryzinae</taxon>
        <taxon>Oryza</taxon>
        <taxon>Oryza sativa</taxon>
    </lineage>
</organism>
<accession>A0A0N7KFN9</accession>
<reference evidence="2 3" key="2">
    <citation type="journal article" date="2013" name="Plant Cell Physiol.">
        <title>Rice Annotation Project Database (RAP-DB): an integrative and interactive database for rice genomics.</title>
        <authorList>
            <person name="Sakai H."/>
            <person name="Lee S.S."/>
            <person name="Tanaka T."/>
            <person name="Numa H."/>
            <person name="Kim J."/>
            <person name="Kawahara Y."/>
            <person name="Wakimoto H."/>
            <person name="Yang C.C."/>
            <person name="Iwamoto M."/>
            <person name="Abe T."/>
            <person name="Yamada Y."/>
            <person name="Muto A."/>
            <person name="Inokuchi H."/>
            <person name="Ikemura T."/>
            <person name="Matsumoto T."/>
            <person name="Sasaki T."/>
            <person name="Itoh T."/>
        </authorList>
    </citation>
    <scope>NUCLEOTIDE SEQUENCE [LARGE SCALE GENOMIC DNA]</scope>
    <source>
        <strain evidence="3">cv. Nipponbare</strain>
    </source>
</reference>
<proteinExistence type="predicted"/>
<feature type="region of interest" description="Disordered" evidence="1">
    <location>
        <begin position="1"/>
        <end position="72"/>
    </location>
</feature>
<dbReference type="EMBL" id="AP014958">
    <property type="protein sequence ID" value="BAS79745.1"/>
    <property type="molecule type" value="Genomic_DNA"/>
</dbReference>
<sequence>MLPWQRRASLPTPKSSGSPSGFDAGRVSGSSISYHSLAERERERRLPSRQPGHEYECTVRPSVSPGSGNDRQGLRASIACVTDNLTNSTCLLTGQHVACDADADADADHDAEADMEQNKGMQM</sequence>
<evidence type="ECO:0000313" key="3">
    <source>
        <dbReference type="Proteomes" id="UP000059680"/>
    </source>
</evidence>
<feature type="compositionally biased region" description="Basic and acidic residues" evidence="1">
    <location>
        <begin position="37"/>
        <end position="57"/>
    </location>
</feature>
<dbReference type="PaxDb" id="39947-A0A0N7KFN9"/>
<gene>
    <name evidence="2" type="ordered locus">Os02g0614000</name>
    <name evidence="2" type="ORF">OSNPB_020614000</name>
</gene>
<evidence type="ECO:0000256" key="1">
    <source>
        <dbReference type="SAM" id="MobiDB-lite"/>
    </source>
</evidence>
<name>A0A0N7KFN9_ORYSJ</name>
<dbReference type="InParanoid" id="A0A0N7KFN9"/>
<dbReference type="Proteomes" id="UP000059680">
    <property type="component" value="Chromosome 2"/>
</dbReference>
<reference evidence="3" key="1">
    <citation type="journal article" date="2005" name="Nature">
        <title>The map-based sequence of the rice genome.</title>
        <authorList>
            <consortium name="International rice genome sequencing project (IRGSP)"/>
            <person name="Matsumoto T."/>
            <person name="Wu J."/>
            <person name="Kanamori H."/>
            <person name="Katayose Y."/>
            <person name="Fujisawa M."/>
            <person name="Namiki N."/>
            <person name="Mizuno H."/>
            <person name="Yamamoto K."/>
            <person name="Antonio B.A."/>
            <person name="Baba T."/>
            <person name="Sakata K."/>
            <person name="Nagamura Y."/>
            <person name="Aoki H."/>
            <person name="Arikawa K."/>
            <person name="Arita K."/>
            <person name="Bito T."/>
            <person name="Chiden Y."/>
            <person name="Fujitsuka N."/>
            <person name="Fukunaka R."/>
            <person name="Hamada M."/>
            <person name="Harada C."/>
            <person name="Hayashi A."/>
            <person name="Hijishita S."/>
            <person name="Honda M."/>
            <person name="Hosokawa S."/>
            <person name="Ichikawa Y."/>
            <person name="Idonuma A."/>
            <person name="Iijima M."/>
            <person name="Ikeda M."/>
            <person name="Ikeno M."/>
            <person name="Ito K."/>
            <person name="Ito S."/>
            <person name="Ito T."/>
            <person name="Ito Y."/>
            <person name="Ito Y."/>
            <person name="Iwabuchi A."/>
            <person name="Kamiya K."/>
            <person name="Karasawa W."/>
            <person name="Kurita K."/>
            <person name="Katagiri S."/>
            <person name="Kikuta A."/>
            <person name="Kobayashi H."/>
            <person name="Kobayashi N."/>
            <person name="Machita K."/>
            <person name="Maehara T."/>
            <person name="Masukawa M."/>
            <person name="Mizubayashi T."/>
            <person name="Mukai Y."/>
            <person name="Nagasaki H."/>
            <person name="Nagata Y."/>
            <person name="Naito S."/>
            <person name="Nakashima M."/>
            <person name="Nakama Y."/>
            <person name="Nakamichi Y."/>
            <person name="Nakamura M."/>
            <person name="Meguro A."/>
            <person name="Negishi M."/>
            <person name="Ohta I."/>
            <person name="Ohta T."/>
            <person name="Okamoto M."/>
            <person name="Ono N."/>
            <person name="Saji S."/>
            <person name="Sakaguchi M."/>
            <person name="Sakai K."/>
            <person name="Shibata M."/>
            <person name="Shimokawa T."/>
            <person name="Song J."/>
            <person name="Takazaki Y."/>
            <person name="Terasawa K."/>
            <person name="Tsugane M."/>
            <person name="Tsuji K."/>
            <person name="Ueda S."/>
            <person name="Waki K."/>
            <person name="Yamagata H."/>
            <person name="Yamamoto M."/>
            <person name="Yamamoto S."/>
            <person name="Yamane H."/>
            <person name="Yoshiki S."/>
            <person name="Yoshihara R."/>
            <person name="Yukawa K."/>
            <person name="Zhong H."/>
            <person name="Yano M."/>
            <person name="Yuan Q."/>
            <person name="Ouyang S."/>
            <person name="Liu J."/>
            <person name="Jones K.M."/>
            <person name="Gansberger K."/>
            <person name="Moffat K."/>
            <person name="Hill J."/>
            <person name="Bera J."/>
            <person name="Fadrosh D."/>
            <person name="Jin S."/>
            <person name="Johri S."/>
            <person name="Kim M."/>
            <person name="Overton L."/>
            <person name="Reardon M."/>
            <person name="Tsitrin T."/>
            <person name="Vuong H."/>
            <person name="Weaver B."/>
            <person name="Ciecko A."/>
            <person name="Tallon L."/>
            <person name="Jackson J."/>
            <person name="Pai G."/>
            <person name="Aken S.V."/>
            <person name="Utterback T."/>
            <person name="Reidmuller S."/>
            <person name="Feldblyum T."/>
            <person name="Hsiao J."/>
            <person name="Zismann V."/>
            <person name="Iobst S."/>
            <person name="de Vazeille A.R."/>
            <person name="Buell C.R."/>
            <person name="Ying K."/>
            <person name="Li Y."/>
            <person name="Lu T."/>
            <person name="Huang Y."/>
            <person name="Zhao Q."/>
            <person name="Feng Q."/>
            <person name="Zhang L."/>
            <person name="Zhu J."/>
            <person name="Weng Q."/>
            <person name="Mu J."/>
            <person name="Lu Y."/>
            <person name="Fan D."/>
            <person name="Liu Y."/>
            <person name="Guan J."/>
            <person name="Zhang Y."/>
            <person name="Yu S."/>
            <person name="Liu X."/>
            <person name="Zhang Y."/>
            <person name="Hong G."/>
            <person name="Han B."/>
            <person name="Choisne N."/>
            <person name="Demange N."/>
            <person name="Orjeda G."/>
            <person name="Samain S."/>
            <person name="Cattolico L."/>
            <person name="Pelletier E."/>
            <person name="Couloux A."/>
            <person name="Segurens B."/>
            <person name="Wincker P."/>
            <person name="D'Hont A."/>
            <person name="Scarpelli C."/>
            <person name="Weissenbach J."/>
            <person name="Salanoubat M."/>
            <person name="Quetier F."/>
            <person name="Yu Y."/>
            <person name="Kim H.R."/>
            <person name="Rambo T."/>
            <person name="Currie J."/>
            <person name="Collura K."/>
            <person name="Luo M."/>
            <person name="Yang T."/>
            <person name="Ammiraju J.S.S."/>
            <person name="Engler F."/>
            <person name="Soderlund C."/>
            <person name="Wing R.A."/>
            <person name="Palmer L.E."/>
            <person name="de la Bastide M."/>
            <person name="Spiegel L."/>
            <person name="Nascimento L."/>
            <person name="Zutavern T."/>
            <person name="O'Shaughnessy A."/>
            <person name="Dike S."/>
            <person name="Dedhia N."/>
            <person name="Preston R."/>
            <person name="Balija V."/>
            <person name="McCombie W.R."/>
            <person name="Chow T."/>
            <person name="Chen H."/>
            <person name="Chung M."/>
            <person name="Chen C."/>
            <person name="Shaw J."/>
            <person name="Wu H."/>
            <person name="Hsiao K."/>
            <person name="Chao Y."/>
            <person name="Chu M."/>
            <person name="Cheng C."/>
            <person name="Hour A."/>
            <person name="Lee P."/>
            <person name="Lin S."/>
            <person name="Lin Y."/>
            <person name="Liou J."/>
            <person name="Liu S."/>
            <person name="Hsing Y."/>
            <person name="Raghuvanshi S."/>
            <person name="Mohanty A."/>
            <person name="Bharti A.K."/>
            <person name="Gaur A."/>
            <person name="Gupta V."/>
            <person name="Kumar D."/>
            <person name="Ravi V."/>
            <person name="Vij S."/>
            <person name="Kapur A."/>
            <person name="Khurana P."/>
            <person name="Khurana P."/>
            <person name="Khurana J.P."/>
            <person name="Tyagi A.K."/>
            <person name="Gaikwad K."/>
            <person name="Singh A."/>
            <person name="Dalal V."/>
            <person name="Srivastava S."/>
            <person name="Dixit A."/>
            <person name="Pal A.K."/>
            <person name="Ghazi I.A."/>
            <person name="Yadav M."/>
            <person name="Pandit A."/>
            <person name="Bhargava A."/>
            <person name="Sureshbabu K."/>
            <person name="Batra K."/>
            <person name="Sharma T.R."/>
            <person name="Mohapatra T."/>
            <person name="Singh N.K."/>
            <person name="Messing J."/>
            <person name="Nelson A.B."/>
            <person name="Fuks G."/>
            <person name="Kavchok S."/>
            <person name="Keizer G."/>
            <person name="Linton E."/>
            <person name="Llaca V."/>
            <person name="Song R."/>
            <person name="Tanyolac B."/>
            <person name="Young S."/>
            <person name="Ho-Il K."/>
            <person name="Hahn J.H."/>
            <person name="Sangsakoo G."/>
            <person name="Vanavichit A."/>
            <person name="de Mattos Luiz.A.T."/>
            <person name="Zimmer P.D."/>
            <person name="Malone G."/>
            <person name="Dellagostin O."/>
            <person name="de Oliveira A.C."/>
            <person name="Bevan M."/>
            <person name="Bancroft I."/>
            <person name="Minx P."/>
            <person name="Cordum H."/>
            <person name="Wilson R."/>
            <person name="Cheng Z."/>
            <person name="Jin W."/>
            <person name="Jiang J."/>
            <person name="Leong S.A."/>
            <person name="Iwama H."/>
            <person name="Gojobori T."/>
            <person name="Itoh T."/>
            <person name="Niimura Y."/>
            <person name="Fujii Y."/>
            <person name="Habara T."/>
            <person name="Sakai H."/>
            <person name="Sato Y."/>
            <person name="Wilson G."/>
            <person name="Kumar K."/>
            <person name="McCouch S."/>
            <person name="Juretic N."/>
            <person name="Hoen D."/>
            <person name="Wright S."/>
            <person name="Bruskiewich R."/>
            <person name="Bureau T."/>
            <person name="Miyao A."/>
            <person name="Hirochika H."/>
            <person name="Nishikawa T."/>
            <person name="Kadowaki K."/>
            <person name="Sugiura M."/>
            <person name="Burr B."/>
            <person name="Sasaki T."/>
        </authorList>
    </citation>
    <scope>NUCLEOTIDE SEQUENCE [LARGE SCALE GENOMIC DNA]</scope>
    <source>
        <strain evidence="3">cv. Nipponbare</strain>
    </source>
</reference>
<dbReference type="AlphaFoldDB" id="A0A0N7KFN9"/>